<dbReference type="AlphaFoldDB" id="A0A2T7NRG7"/>
<dbReference type="GO" id="GO:0052381">
    <property type="term" value="F:tRNA dimethylallyltransferase activity"/>
    <property type="evidence" value="ECO:0007669"/>
    <property type="project" value="InterPro"/>
</dbReference>
<dbReference type="InterPro" id="IPR039657">
    <property type="entry name" value="Dimethylallyltransferase"/>
</dbReference>
<comment type="caution">
    <text evidence="5">The sequence shown here is derived from an EMBL/GenBank/DDBJ whole genome shotgun (WGS) entry which is preliminary data.</text>
</comment>
<comment type="similarity">
    <text evidence="1">Belongs to the IPP transferase family.</text>
</comment>
<dbReference type="OrthoDB" id="775260at2759"/>
<evidence type="ECO:0000256" key="1">
    <source>
        <dbReference type="ARBA" id="ARBA00005842"/>
    </source>
</evidence>
<proteinExistence type="inferred from homology"/>
<dbReference type="InterPro" id="IPR027417">
    <property type="entry name" value="P-loop_NTPase"/>
</dbReference>
<dbReference type="Gene3D" id="3.40.50.300">
    <property type="entry name" value="P-loop containing nucleotide triphosphate hydrolases"/>
    <property type="match status" value="1"/>
</dbReference>
<keyword evidence="3" id="KW-0547">Nucleotide-binding</keyword>
<accession>A0A2T7NRG7</accession>
<reference evidence="5 6" key="1">
    <citation type="submission" date="2018-04" db="EMBL/GenBank/DDBJ databases">
        <title>The genome of golden apple snail Pomacea canaliculata provides insight into stress tolerance and invasive adaptation.</title>
        <authorList>
            <person name="Liu C."/>
            <person name="Liu B."/>
            <person name="Ren Y."/>
            <person name="Zhang Y."/>
            <person name="Wang H."/>
            <person name="Li S."/>
            <person name="Jiang F."/>
            <person name="Yin L."/>
            <person name="Zhang G."/>
            <person name="Qian W."/>
            <person name="Fan W."/>
        </authorList>
    </citation>
    <scope>NUCLEOTIDE SEQUENCE [LARGE SCALE GENOMIC DNA]</scope>
    <source>
        <strain evidence="5">SZHN2017</strain>
        <tissue evidence="5">Muscle</tissue>
    </source>
</reference>
<dbReference type="GO" id="GO:0006400">
    <property type="term" value="P:tRNA modification"/>
    <property type="evidence" value="ECO:0007669"/>
    <property type="project" value="TreeGrafter"/>
</dbReference>
<evidence type="ECO:0000256" key="3">
    <source>
        <dbReference type="ARBA" id="ARBA00022741"/>
    </source>
</evidence>
<keyword evidence="6" id="KW-1185">Reference proteome</keyword>
<dbReference type="GO" id="GO:0005524">
    <property type="term" value="F:ATP binding"/>
    <property type="evidence" value="ECO:0007669"/>
    <property type="project" value="UniProtKB-KW"/>
</dbReference>
<dbReference type="Proteomes" id="UP000245119">
    <property type="component" value="Linkage Group LG10"/>
</dbReference>
<dbReference type="HAMAP" id="MF_00185">
    <property type="entry name" value="IPP_trans"/>
    <property type="match status" value="1"/>
</dbReference>
<evidence type="ECO:0000256" key="2">
    <source>
        <dbReference type="ARBA" id="ARBA00022679"/>
    </source>
</evidence>
<evidence type="ECO:0000256" key="4">
    <source>
        <dbReference type="ARBA" id="ARBA00022840"/>
    </source>
</evidence>
<dbReference type="EMBL" id="PZQS01000010">
    <property type="protein sequence ID" value="PVD23770.1"/>
    <property type="molecule type" value="Genomic_DNA"/>
</dbReference>
<name>A0A2T7NRG7_POMCA</name>
<organism evidence="5 6">
    <name type="scientific">Pomacea canaliculata</name>
    <name type="common">Golden apple snail</name>
    <dbReference type="NCBI Taxonomy" id="400727"/>
    <lineage>
        <taxon>Eukaryota</taxon>
        <taxon>Metazoa</taxon>
        <taxon>Spiralia</taxon>
        <taxon>Lophotrochozoa</taxon>
        <taxon>Mollusca</taxon>
        <taxon>Gastropoda</taxon>
        <taxon>Caenogastropoda</taxon>
        <taxon>Architaenioglossa</taxon>
        <taxon>Ampullarioidea</taxon>
        <taxon>Ampullariidae</taxon>
        <taxon>Pomacea</taxon>
    </lineage>
</organism>
<dbReference type="Gene3D" id="1.10.20.140">
    <property type="match status" value="1"/>
</dbReference>
<dbReference type="PANTHER" id="PTHR11088:SF89">
    <property type="entry name" value="TRNA DIMETHYLALLYLTRANSFERASE"/>
    <property type="match status" value="1"/>
</dbReference>
<evidence type="ECO:0000313" key="5">
    <source>
        <dbReference type="EMBL" id="PVD23770.1"/>
    </source>
</evidence>
<dbReference type="STRING" id="400727.A0A2T7NRG7"/>
<evidence type="ECO:0000313" key="6">
    <source>
        <dbReference type="Proteomes" id="UP000245119"/>
    </source>
</evidence>
<keyword evidence="4" id="KW-0067">ATP-binding</keyword>
<dbReference type="Pfam" id="PF01715">
    <property type="entry name" value="IPPT"/>
    <property type="match status" value="1"/>
</dbReference>
<dbReference type="InterPro" id="IPR018022">
    <property type="entry name" value="IPT"/>
</dbReference>
<keyword evidence="2" id="KW-0808">Transferase</keyword>
<protein>
    <recommendedName>
        <fullName evidence="7">U1-type domain-containing protein</fullName>
    </recommendedName>
</protein>
<dbReference type="Gene3D" id="3.30.160.60">
    <property type="entry name" value="Classic Zinc Finger"/>
    <property type="match status" value="1"/>
</dbReference>
<evidence type="ECO:0008006" key="7">
    <source>
        <dbReference type="Google" id="ProtNLM"/>
    </source>
</evidence>
<gene>
    <name evidence="5" type="ORF">C0Q70_17044</name>
</gene>
<dbReference type="GO" id="GO:0005739">
    <property type="term" value="C:mitochondrion"/>
    <property type="evidence" value="ECO:0007669"/>
    <property type="project" value="TreeGrafter"/>
</dbReference>
<sequence length="477" mass="54336">MFVEKLRSALATETGRWNVVHSILGVRTDQAPSTNPPLRCLSSGPSALFFPLMYQGLDVITNKVTAAEQALCPHHLISVLSPLSSNNTVTHFRSVALPIIDRLLGESKLPIIVGGTNYYIEALLWNFLIDKEGKGQEASLKAPVLSSEDESENMENEDCLRKQKWAKREKEGKYADYDSNQLYTLLQKVDPDSAKRLHPKNRRKVVRALQVYDEHGIPMSDIHQAQHKNGNTPGLSGSLRYPHCCIFWMECEQRVLDERLDKRVDEMVANGLVSELCQLQSDYLESVKMQGGEPDYTLGIFQSIGFKEFHDYLTLPADQKELLLDKSVQALKLATRQYARRQLKWIKNRFVHRPGTQVPSVYALDTTDPSQWDEKVFKPAVEVVKAALRGEKPSVQPLTPVTDKSTVHVHNICEVCGGRVFVTLHEWQEHLQSKRHKKMMWRKKEREGTQFTSQENVTVKSLAAANDVWRDTQEYKS</sequence>
<dbReference type="PANTHER" id="PTHR11088">
    <property type="entry name" value="TRNA DIMETHYLALLYLTRANSFERASE"/>
    <property type="match status" value="1"/>
</dbReference>